<feature type="non-terminal residue" evidence="1">
    <location>
        <position position="1"/>
    </location>
</feature>
<reference evidence="1 2" key="1">
    <citation type="submission" date="2014-11" db="EMBL/GenBank/DDBJ databases">
        <title>Genetic blueprint of the zoonotic pathogen Toxocara canis.</title>
        <authorList>
            <person name="Zhu X.-Q."/>
            <person name="Korhonen P.K."/>
            <person name="Cai H."/>
            <person name="Young N.D."/>
            <person name="Nejsum P."/>
            <person name="von Samson-Himmelstjerna G."/>
            <person name="Boag P.R."/>
            <person name="Tan P."/>
            <person name="Li Q."/>
            <person name="Min J."/>
            <person name="Yang Y."/>
            <person name="Wang X."/>
            <person name="Fang X."/>
            <person name="Hall R.S."/>
            <person name="Hofmann A."/>
            <person name="Sternberg P.W."/>
            <person name="Jex A.R."/>
            <person name="Gasser R.B."/>
        </authorList>
    </citation>
    <scope>NUCLEOTIDE SEQUENCE [LARGE SCALE GENOMIC DNA]</scope>
    <source>
        <strain evidence="1">PN_DK_2014</strain>
    </source>
</reference>
<organism evidence="1 2">
    <name type="scientific">Toxocara canis</name>
    <name type="common">Canine roundworm</name>
    <dbReference type="NCBI Taxonomy" id="6265"/>
    <lineage>
        <taxon>Eukaryota</taxon>
        <taxon>Metazoa</taxon>
        <taxon>Ecdysozoa</taxon>
        <taxon>Nematoda</taxon>
        <taxon>Chromadorea</taxon>
        <taxon>Rhabditida</taxon>
        <taxon>Spirurina</taxon>
        <taxon>Ascaridomorpha</taxon>
        <taxon>Ascaridoidea</taxon>
        <taxon>Toxocaridae</taxon>
        <taxon>Toxocara</taxon>
    </lineage>
</organism>
<protein>
    <submittedName>
        <fullName evidence="1">Uncharacterized protein</fullName>
    </submittedName>
</protein>
<sequence length="103" mass="12493">TPNNINTPTFPHFNKPITHHARLSHLHLLAHQSISSNRQPCRMKHPVFILFNFIRRHLSLKNMFTLQSIVKSYQEEAKQNNDDLRQYLRHSMFRSLKRTRWMF</sequence>
<dbReference type="AlphaFoldDB" id="A0A0B2UPY1"/>
<keyword evidence="2" id="KW-1185">Reference proteome</keyword>
<evidence type="ECO:0000313" key="2">
    <source>
        <dbReference type="Proteomes" id="UP000031036"/>
    </source>
</evidence>
<evidence type="ECO:0000313" key="1">
    <source>
        <dbReference type="EMBL" id="KHN71202.1"/>
    </source>
</evidence>
<comment type="caution">
    <text evidence="1">The sequence shown here is derived from an EMBL/GenBank/DDBJ whole genome shotgun (WGS) entry which is preliminary data.</text>
</comment>
<gene>
    <name evidence="1" type="ORF">Tcan_02423</name>
</gene>
<name>A0A0B2UPY1_TOXCA</name>
<proteinExistence type="predicted"/>
<accession>A0A0B2UPY1</accession>
<dbReference type="EMBL" id="JPKZ01022584">
    <property type="protein sequence ID" value="KHN71202.1"/>
    <property type="molecule type" value="Genomic_DNA"/>
</dbReference>
<dbReference type="Proteomes" id="UP000031036">
    <property type="component" value="Unassembled WGS sequence"/>
</dbReference>